<dbReference type="EMBL" id="MFDD01000003">
    <property type="protein sequence ID" value="OGE40937.1"/>
    <property type="molecule type" value="Genomic_DNA"/>
</dbReference>
<evidence type="ECO:0000313" key="1">
    <source>
        <dbReference type="EMBL" id="OGE40937.1"/>
    </source>
</evidence>
<accession>A0A1F5KJ15</accession>
<comment type="caution">
    <text evidence="1">The sequence shown here is derived from an EMBL/GenBank/DDBJ whole genome shotgun (WGS) entry which is preliminary data.</text>
</comment>
<evidence type="ECO:0000313" key="2">
    <source>
        <dbReference type="Proteomes" id="UP000177328"/>
    </source>
</evidence>
<name>A0A1F5KJ15_9BACT</name>
<dbReference type="Proteomes" id="UP000177328">
    <property type="component" value="Unassembled WGS sequence"/>
</dbReference>
<dbReference type="AlphaFoldDB" id="A0A1F5KJ15"/>
<sequence>MGGWLSDHPWLAAGGLQTLELMPLGPFVGYSMADAIVGLDGIMDMIEGAFENRHTKIARIGLGVRGIAKIGIAAAPALPVSGASVLLNRVINVPRKNT</sequence>
<organism evidence="1 2">
    <name type="scientific">Candidatus Daviesbacteria bacterium RIFCSPHIGHO2_02_FULL_43_12</name>
    <dbReference type="NCBI Taxonomy" id="1797776"/>
    <lineage>
        <taxon>Bacteria</taxon>
        <taxon>Candidatus Daviesiibacteriota</taxon>
    </lineage>
</organism>
<protein>
    <submittedName>
        <fullName evidence="1">Uncharacterized protein</fullName>
    </submittedName>
</protein>
<proteinExistence type="predicted"/>
<gene>
    <name evidence="1" type="ORF">A3D25_02775</name>
</gene>
<reference evidence="1 2" key="1">
    <citation type="journal article" date="2016" name="Nat. Commun.">
        <title>Thousands of microbial genomes shed light on interconnected biogeochemical processes in an aquifer system.</title>
        <authorList>
            <person name="Anantharaman K."/>
            <person name="Brown C.T."/>
            <person name="Hug L.A."/>
            <person name="Sharon I."/>
            <person name="Castelle C.J."/>
            <person name="Probst A.J."/>
            <person name="Thomas B.C."/>
            <person name="Singh A."/>
            <person name="Wilkins M.J."/>
            <person name="Karaoz U."/>
            <person name="Brodie E.L."/>
            <person name="Williams K.H."/>
            <person name="Hubbard S.S."/>
            <person name="Banfield J.F."/>
        </authorList>
    </citation>
    <scope>NUCLEOTIDE SEQUENCE [LARGE SCALE GENOMIC DNA]</scope>
</reference>